<evidence type="ECO:0000259" key="2">
    <source>
        <dbReference type="SMART" id="SM01111"/>
    </source>
</evidence>
<name>A0AAD7C4F0_MYCRO</name>
<dbReference type="AlphaFoldDB" id="A0AAD7C4F0"/>
<dbReference type="Proteomes" id="UP001221757">
    <property type="component" value="Unassembled WGS sequence"/>
</dbReference>
<gene>
    <name evidence="3" type="ORF">B0H17DRAFT_1149539</name>
</gene>
<sequence>MKAAFLSSIILALCALGTLGAPVEEPASTSLLEPDGGFVSSCSGTSLNSNAVLTSNCGDGSGGTITSSIALNGCIANANGALVARAAGGFTGSCTGSHLSGTTLLSTCTTASGGKVSASIDLSKTVNLNIIFGSLMRASRSSFDQPQRLSHLPLSFSVQSE</sequence>
<feature type="domain" description="Cyanovirin-N" evidence="2">
    <location>
        <begin position="37"/>
        <end position="128"/>
    </location>
</feature>
<dbReference type="EMBL" id="JARKIE010000461">
    <property type="protein sequence ID" value="KAJ7637209.1"/>
    <property type="molecule type" value="Genomic_DNA"/>
</dbReference>
<evidence type="ECO:0000313" key="3">
    <source>
        <dbReference type="EMBL" id="KAJ7637209.1"/>
    </source>
</evidence>
<reference evidence="3" key="1">
    <citation type="submission" date="2023-03" db="EMBL/GenBank/DDBJ databases">
        <title>Massive genome expansion in bonnet fungi (Mycena s.s.) driven by repeated elements and novel gene families across ecological guilds.</title>
        <authorList>
            <consortium name="Lawrence Berkeley National Laboratory"/>
            <person name="Harder C.B."/>
            <person name="Miyauchi S."/>
            <person name="Viragh M."/>
            <person name="Kuo A."/>
            <person name="Thoen E."/>
            <person name="Andreopoulos B."/>
            <person name="Lu D."/>
            <person name="Skrede I."/>
            <person name="Drula E."/>
            <person name="Henrissat B."/>
            <person name="Morin E."/>
            <person name="Kohler A."/>
            <person name="Barry K."/>
            <person name="LaButti K."/>
            <person name="Morin E."/>
            <person name="Salamov A."/>
            <person name="Lipzen A."/>
            <person name="Mereny Z."/>
            <person name="Hegedus B."/>
            <person name="Baldrian P."/>
            <person name="Stursova M."/>
            <person name="Weitz H."/>
            <person name="Taylor A."/>
            <person name="Grigoriev I.V."/>
            <person name="Nagy L.G."/>
            <person name="Martin F."/>
            <person name="Kauserud H."/>
        </authorList>
    </citation>
    <scope>NUCLEOTIDE SEQUENCE</scope>
    <source>
        <strain evidence="3">CBHHK067</strain>
    </source>
</reference>
<evidence type="ECO:0000256" key="1">
    <source>
        <dbReference type="SAM" id="SignalP"/>
    </source>
</evidence>
<keyword evidence="4" id="KW-1185">Reference proteome</keyword>
<feature type="chain" id="PRO_5041966238" evidence="1">
    <location>
        <begin position="21"/>
        <end position="161"/>
    </location>
</feature>
<protein>
    <submittedName>
        <fullName evidence="3">Cyanovirin-N</fullName>
    </submittedName>
</protein>
<accession>A0AAD7C4F0</accession>
<keyword evidence="1" id="KW-0732">Signal</keyword>
<comment type="caution">
    <text evidence="3">The sequence shown here is derived from an EMBL/GenBank/DDBJ whole genome shotgun (WGS) entry which is preliminary data.</text>
</comment>
<dbReference type="SMART" id="SM01111">
    <property type="entry name" value="CVNH"/>
    <property type="match status" value="1"/>
</dbReference>
<dbReference type="Pfam" id="PF08881">
    <property type="entry name" value="CVNH"/>
    <property type="match status" value="1"/>
</dbReference>
<proteinExistence type="predicted"/>
<dbReference type="Gene3D" id="2.30.60.10">
    <property type="entry name" value="Cyanovirin-N"/>
    <property type="match status" value="1"/>
</dbReference>
<dbReference type="InterPro" id="IPR011058">
    <property type="entry name" value="Cyanovirin-N"/>
</dbReference>
<dbReference type="SUPFAM" id="SSF51322">
    <property type="entry name" value="Cyanovirin-N"/>
    <property type="match status" value="1"/>
</dbReference>
<feature type="signal peptide" evidence="1">
    <location>
        <begin position="1"/>
        <end position="20"/>
    </location>
</feature>
<dbReference type="InterPro" id="IPR036673">
    <property type="entry name" value="Cyanovirin-N_sf"/>
</dbReference>
<evidence type="ECO:0000313" key="4">
    <source>
        <dbReference type="Proteomes" id="UP001221757"/>
    </source>
</evidence>
<organism evidence="3 4">
    <name type="scientific">Mycena rosella</name>
    <name type="common">Pink bonnet</name>
    <name type="synonym">Agaricus rosellus</name>
    <dbReference type="NCBI Taxonomy" id="1033263"/>
    <lineage>
        <taxon>Eukaryota</taxon>
        <taxon>Fungi</taxon>
        <taxon>Dikarya</taxon>
        <taxon>Basidiomycota</taxon>
        <taxon>Agaricomycotina</taxon>
        <taxon>Agaricomycetes</taxon>
        <taxon>Agaricomycetidae</taxon>
        <taxon>Agaricales</taxon>
        <taxon>Marasmiineae</taxon>
        <taxon>Mycenaceae</taxon>
        <taxon>Mycena</taxon>
    </lineage>
</organism>